<sequence>MTIEFNEGTLVPTYVPMPSVPEIISEWASLIPLACHLASPQDDYFTSGDVSLHGRISLIIFPRLGTFWGLARLFCKGSNYFDYASVRGGSARTVWDVNWGSEFPCANGAASAAIEEFALGRLRDKTGVIPKLSLPISDSNIAPRSSETLHNNGSTEAQKLRQQILHVYQFRFCQPRRSLQFKINNFMNSGIANGLIFAIICGIAVTFGLVGAYGSAALIMITAISRLVAWAMVIHRSPGYLSNNEKHNDACMLTASHVNATEWSLYTGDRAIVDTLLNKPMISLPEGKQAQLAARWFYFAHGLQLAAITYVAAQKGWDGICLVCILFVENFYHWVLCGDGKAASWLAREGIEVNVKSYEFGWRTAMLGCIQRFSGSKVTRWMDPIVVPHVRRDAFLELIQGNRLEESIEVQLDEHDVNWINNATSLSIQGGEILKRDFGVGK</sequence>
<dbReference type="Proteomes" id="UP000191500">
    <property type="component" value="Unassembled WGS sequence"/>
</dbReference>
<keyword evidence="1" id="KW-0812">Transmembrane</keyword>
<reference evidence="3" key="1">
    <citation type="journal article" date="2017" name="Nat. Microbiol.">
        <title>Global analysis of biosynthetic gene clusters reveals vast potential of secondary metabolite production in Penicillium species.</title>
        <authorList>
            <person name="Nielsen J.C."/>
            <person name="Grijseels S."/>
            <person name="Prigent S."/>
            <person name="Ji B."/>
            <person name="Dainat J."/>
            <person name="Nielsen K.F."/>
            <person name="Frisvad J.C."/>
            <person name="Workman M."/>
            <person name="Nielsen J."/>
        </authorList>
    </citation>
    <scope>NUCLEOTIDE SEQUENCE [LARGE SCALE GENOMIC DNA]</scope>
    <source>
        <strain evidence="3">IBT 31321</strain>
    </source>
</reference>
<comment type="caution">
    <text evidence="2">The sequence shown here is derived from an EMBL/GenBank/DDBJ whole genome shotgun (WGS) entry which is preliminary data.</text>
</comment>
<evidence type="ECO:0000313" key="3">
    <source>
        <dbReference type="Proteomes" id="UP000191500"/>
    </source>
</evidence>
<name>A0A1V6UL81_9EURO</name>
<feature type="transmembrane region" description="Helical" evidence="1">
    <location>
        <begin position="216"/>
        <end position="234"/>
    </location>
</feature>
<dbReference type="AlphaFoldDB" id="A0A1V6UL81"/>
<evidence type="ECO:0000313" key="2">
    <source>
        <dbReference type="EMBL" id="OQE39165.1"/>
    </source>
</evidence>
<accession>A0A1V6UL81</accession>
<evidence type="ECO:0000256" key="1">
    <source>
        <dbReference type="SAM" id="Phobius"/>
    </source>
</evidence>
<gene>
    <name evidence="2" type="ORF">PENCOP_c007G01750</name>
</gene>
<feature type="transmembrane region" description="Helical" evidence="1">
    <location>
        <begin position="186"/>
        <end position="210"/>
    </location>
</feature>
<keyword evidence="1" id="KW-0472">Membrane</keyword>
<organism evidence="2 3">
    <name type="scientific">Penicillium coprophilum</name>
    <dbReference type="NCBI Taxonomy" id="36646"/>
    <lineage>
        <taxon>Eukaryota</taxon>
        <taxon>Fungi</taxon>
        <taxon>Dikarya</taxon>
        <taxon>Ascomycota</taxon>
        <taxon>Pezizomycotina</taxon>
        <taxon>Eurotiomycetes</taxon>
        <taxon>Eurotiomycetidae</taxon>
        <taxon>Eurotiales</taxon>
        <taxon>Aspergillaceae</taxon>
        <taxon>Penicillium</taxon>
    </lineage>
</organism>
<protein>
    <submittedName>
        <fullName evidence="2">Uncharacterized protein</fullName>
    </submittedName>
</protein>
<keyword evidence="3" id="KW-1185">Reference proteome</keyword>
<proteinExistence type="predicted"/>
<keyword evidence="1" id="KW-1133">Transmembrane helix</keyword>
<dbReference type="EMBL" id="MDDG01000007">
    <property type="protein sequence ID" value="OQE39165.1"/>
    <property type="molecule type" value="Genomic_DNA"/>
</dbReference>